<dbReference type="EMBL" id="MHNI01000010">
    <property type="protein sequence ID" value="OGZ43301.1"/>
    <property type="molecule type" value="Genomic_DNA"/>
</dbReference>
<evidence type="ECO:0000256" key="6">
    <source>
        <dbReference type="ARBA" id="ARBA00023002"/>
    </source>
</evidence>
<dbReference type="InterPro" id="IPR050074">
    <property type="entry name" value="DHO_dehydrogenase"/>
</dbReference>
<dbReference type="PANTHER" id="PTHR48109">
    <property type="entry name" value="DIHYDROOROTATE DEHYDROGENASE (QUINONE), MITOCHONDRIAL-RELATED"/>
    <property type="match status" value="1"/>
</dbReference>
<evidence type="ECO:0000313" key="8">
    <source>
        <dbReference type="EMBL" id="OGZ43301.1"/>
    </source>
</evidence>
<dbReference type="SUPFAM" id="SSF51395">
    <property type="entry name" value="FMN-linked oxidoreductases"/>
    <property type="match status" value="1"/>
</dbReference>
<name>A0A1G2G0F6_9BACT</name>
<dbReference type="InterPro" id="IPR013785">
    <property type="entry name" value="Aldolase_TIM"/>
</dbReference>
<keyword evidence="5" id="KW-0665">Pyrimidine biosynthesis</keyword>
<keyword evidence="4" id="KW-0288">FMN</keyword>
<keyword evidence="6" id="KW-0560">Oxidoreductase</keyword>
<dbReference type="PANTHER" id="PTHR48109:SF4">
    <property type="entry name" value="DIHYDROOROTATE DEHYDROGENASE (QUINONE), MITOCHONDRIAL"/>
    <property type="match status" value="1"/>
</dbReference>
<dbReference type="GO" id="GO:0004152">
    <property type="term" value="F:dihydroorotate dehydrogenase activity"/>
    <property type="evidence" value="ECO:0007669"/>
    <property type="project" value="TreeGrafter"/>
</dbReference>
<evidence type="ECO:0000256" key="2">
    <source>
        <dbReference type="ARBA" id="ARBA00004725"/>
    </source>
</evidence>
<evidence type="ECO:0000313" key="9">
    <source>
        <dbReference type="Proteomes" id="UP000176700"/>
    </source>
</evidence>
<evidence type="ECO:0000256" key="3">
    <source>
        <dbReference type="ARBA" id="ARBA00022630"/>
    </source>
</evidence>
<protein>
    <recommendedName>
        <fullName evidence="7">Dihydroorotate dehydrogenase catalytic domain-containing protein</fullName>
    </recommendedName>
</protein>
<sequence length="315" mass="34424">MKLRGIDFGNVLGASGVQGFFGEGYWFHKVWSLFGLNFARMTFVAKTATLLPRKGNMLLTQHYTPRNPFPGCVKARPLRGVMLNSVGLSNPGLGALLGTGNWQKRTEPFLLSIMSLTDTPKKRMEELRLMVEIIGFVKDSFSAPFGLQINLSCPNTRHNPHELIGESAKVLEIADILGVPIMPKYSIASAPVQAIRELNDHPSCDAICVSNTLPFGWQGVDWQSVWGSKTSPLAKLGGGGLSGKTLRPLVCEWIARLRDAGFTKPINGGGGILCSKDVEHYHDVGASSVFLGSVAVLRPWRVEAIINQANNLNWR</sequence>
<evidence type="ECO:0000256" key="5">
    <source>
        <dbReference type="ARBA" id="ARBA00022975"/>
    </source>
</evidence>
<proteinExistence type="predicted"/>
<keyword evidence="3" id="KW-0285">Flavoprotein</keyword>
<comment type="caution">
    <text evidence="8">The sequence shown here is derived from an EMBL/GenBank/DDBJ whole genome shotgun (WGS) entry which is preliminary data.</text>
</comment>
<evidence type="ECO:0000259" key="7">
    <source>
        <dbReference type="Pfam" id="PF01180"/>
    </source>
</evidence>
<dbReference type="GO" id="GO:0009220">
    <property type="term" value="P:pyrimidine ribonucleotide biosynthetic process"/>
    <property type="evidence" value="ECO:0007669"/>
    <property type="project" value="TreeGrafter"/>
</dbReference>
<dbReference type="InterPro" id="IPR005720">
    <property type="entry name" value="Dihydroorotate_DH_cat"/>
</dbReference>
<accession>A0A1G2G0F6</accession>
<comment type="pathway">
    <text evidence="2">Pyrimidine metabolism; UMP biosynthesis via de novo pathway.</text>
</comment>
<dbReference type="AlphaFoldDB" id="A0A1G2G0F6"/>
<organism evidence="8 9">
    <name type="scientific">Candidatus Ryanbacteria bacterium RIFCSPHIGHO2_01_45_13</name>
    <dbReference type="NCBI Taxonomy" id="1802112"/>
    <lineage>
        <taxon>Bacteria</taxon>
        <taxon>Candidatus Ryaniibacteriota</taxon>
    </lineage>
</organism>
<comment type="cofactor">
    <cofactor evidence="1">
        <name>FMN</name>
        <dbReference type="ChEBI" id="CHEBI:58210"/>
    </cofactor>
</comment>
<dbReference type="GO" id="GO:0005737">
    <property type="term" value="C:cytoplasm"/>
    <property type="evidence" value="ECO:0007669"/>
    <property type="project" value="InterPro"/>
</dbReference>
<dbReference type="Proteomes" id="UP000176700">
    <property type="component" value="Unassembled WGS sequence"/>
</dbReference>
<evidence type="ECO:0000256" key="1">
    <source>
        <dbReference type="ARBA" id="ARBA00001917"/>
    </source>
</evidence>
<dbReference type="GO" id="GO:0006207">
    <property type="term" value="P:'de novo' pyrimidine nucleobase biosynthetic process"/>
    <property type="evidence" value="ECO:0007669"/>
    <property type="project" value="TreeGrafter"/>
</dbReference>
<feature type="domain" description="Dihydroorotate dehydrogenase catalytic" evidence="7">
    <location>
        <begin position="2"/>
        <end position="308"/>
    </location>
</feature>
<evidence type="ECO:0000256" key="4">
    <source>
        <dbReference type="ARBA" id="ARBA00022643"/>
    </source>
</evidence>
<reference evidence="8 9" key="1">
    <citation type="journal article" date="2016" name="Nat. Commun.">
        <title>Thousands of microbial genomes shed light on interconnected biogeochemical processes in an aquifer system.</title>
        <authorList>
            <person name="Anantharaman K."/>
            <person name="Brown C.T."/>
            <person name="Hug L.A."/>
            <person name="Sharon I."/>
            <person name="Castelle C.J."/>
            <person name="Probst A.J."/>
            <person name="Thomas B.C."/>
            <person name="Singh A."/>
            <person name="Wilkins M.J."/>
            <person name="Karaoz U."/>
            <person name="Brodie E.L."/>
            <person name="Williams K.H."/>
            <person name="Hubbard S.S."/>
            <person name="Banfield J.F."/>
        </authorList>
    </citation>
    <scope>NUCLEOTIDE SEQUENCE [LARGE SCALE GENOMIC DNA]</scope>
</reference>
<dbReference type="Gene3D" id="3.20.20.70">
    <property type="entry name" value="Aldolase class I"/>
    <property type="match status" value="1"/>
</dbReference>
<gene>
    <name evidence="8" type="ORF">A2W41_01845</name>
</gene>
<dbReference type="Pfam" id="PF01180">
    <property type="entry name" value="DHO_dh"/>
    <property type="match status" value="1"/>
</dbReference>